<comment type="caution">
    <text evidence="2">The sequence shown here is derived from an EMBL/GenBank/DDBJ whole genome shotgun (WGS) entry which is preliminary data.</text>
</comment>
<feature type="non-terminal residue" evidence="2">
    <location>
        <position position="229"/>
    </location>
</feature>
<dbReference type="Pfam" id="PF00708">
    <property type="entry name" value="Acylphosphatase"/>
    <property type="match status" value="1"/>
</dbReference>
<dbReference type="EMBL" id="BARS01003958">
    <property type="protein sequence ID" value="GAF70790.1"/>
    <property type="molecule type" value="Genomic_DNA"/>
</dbReference>
<dbReference type="Gene3D" id="3.90.870.50">
    <property type="match status" value="1"/>
</dbReference>
<evidence type="ECO:0000313" key="2">
    <source>
        <dbReference type="EMBL" id="GAF70790.1"/>
    </source>
</evidence>
<protein>
    <recommendedName>
        <fullName evidence="1">Acylphosphatase-like domain-containing protein</fullName>
    </recommendedName>
</protein>
<dbReference type="GO" id="GO:0051604">
    <property type="term" value="P:protein maturation"/>
    <property type="evidence" value="ECO:0007669"/>
    <property type="project" value="TreeGrafter"/>
</dbReference>
<dbReference type="SUPFAM" id="SSF54975">
    <property type="entry name" value="Acylphosphatase/BLUF domain-like"/>
    <property type="match status" value="1"/>
</dbReference>
<dbReference type="GO" id="GO:0016743">
    <property type="term" value="F:carboxyl- or carbamoyltransferase activity"/>
    <property type="evidence" value="ECO:0007669"/>
    <property type="project" value="TreeGrafter"/>
</dbReference>
<accession>X0T401</accession>
<dbReference type="Pfam" id="PF07503">
    <property type="entry name" value="zf-HYPF"/>
    <property type="match status" value="2"/>
</dbReference>
<evidence type="ECO:0000259" key="1">
    <source>
        <dbReference type="PROSITE" id="PS51160"/>
    </source>
</evidence>
<proteinExistence type="predicted"/>
<dbReference type="PROSITE" id="PS00150">
    <property type="entry name" value="ACYLPHOSPHATASE_1"/>
    <property type="match status" value="1"/>
</dbReference>
<dbReference type="InterPro" id="IPR036046">
    <property type="entry name" value="Acylphosphatase-like_dom_sf"/>
</dbReference>
<dbReference type="InterPro" id="IPR011125">
    <property type="entry name" value="Znf_HypF"/>
</dbReference>
<name>X0T401_9ZZZZ</name>
<reference evidence="2" key="1">
    <citation type="journal article" date="2014" name="Front. Microbiol.">
        <title>High frequency of phylogenetically diverse reductive dehalogenase-homologous genes in deep subseafloor sedimentary metagenomes.</title>
        <authorList>
            <person name="Kawai M."/>
            <person name="Futagami T."/>
            <person name="Toyoda A."/>
            <person name="Takaki Y."/>
            <person name="Nishi S."/>
            <person name="Hori S."/>
            <person name="Arai W."/>
            <person name="Tsubouchi T."/>
            <person name="Morono Y."/>
            <person name="Uchiyama I."/>
            <person name="Ito T."/>
            <person name="Fujiyama A."/>
            <person name="Inagaki F."/>
            <person name="Takami H."/>
        </authorList>
    </citation>
    <scope>NUCLEOTIDE SEQUENCE</scope>
    <source>
        <strain evidence="2">Expedition CK06-06</strain>
    </source>
</reference>
<dbReference type="InterPro" id="IPR017968">
    <property type="entry name" value="Acylphosphatase_CS"/>
</dbReference>
<dbReference type="GO" id="GO:0008270">
    <property type="term" value="F:zinc ion binding"/>
    <property type="evidence" value="ECO:0007669"/>
    <property type="project" value="InterPro"/>
</dbReference>
<dbReference type="AlphaFoldDB" id="X0T401"/>
<dbReference type="PROSITE" id="PS51160">
    <property type="entry name" value="ACYLPHOSPHATASE_3"/>
    <property type="match status" value="1"/>
</dbReference>
<sequence length="229" mass="26069">MKHITYNLEITGIVQGVGFRPFLYNLARNHDLKGVILNRGNAGVSLTLQGNREDLDEFIENIEKKKPSISYIEKLITNESEISEIFTDLSIVKSEEGRGVSLTLPPDIAICDSCLLDMRNEKLKKYYNYPFIACAVCGPRYTTVKELPYDRERSTMMQFPLCKNAEPESCVEEYSNFQNRRFHAQTFACSVCGPNYKLYDKNKTLIKSTNINAILEETAKRINEGEVAA</sequence>
<dbReference type="PANTHER" id="PTHR42959:SF1">
    <property type="entry name" value="CARBAMOYLTRANSFERASE HYPF"/>
    <property type="match status" value="1"/>
</dbReference>
<dbReference type="PANTHER" id="PTHR42959">
    <property type="entry name" value="CARBAMOYLTRANSFERASE"/>
    <property type="match status" value="1"/>
</dbReference>
<gene>
    <name evidence="2" type="ORF">S01H1_07703</name>
</gene>
<dbReference type="InterPro" id="IPR001792">
    <property type="entry name" value="Acylphosphatase-like_dom"/>
</dbReference>
<organism evidence="2">
    <name type="scientific">marine sediment metagenome</name>
    <dbReference type="NCBI Taxonomy" id="412755"/>
    <lineage>
        <taxon>unclassified sequences</taxon>
        <taxon>metagenomes</taxon>
        <taxon>ecological metagenomes</taxon>
    </lineage>
</organism>
<dbReference type="InterPro" id="IPR051060">
    <property type="entry name" value="Carbamoyltrans_HypF-like"/>
</dbReference>
<feature type="domain" description="Acylphosphatase-like" evidence="1">
    <location>
        <begin position="5"/>
        <end position="93"/>
    </location>
</feature>